<evidence type="ECO:0000313" key="14">
    <source>
        <dbReference type="EMBL" id="MCM5681184.1"/>
    </source>
</evidence>
<dbReference type="Pfam" id="PF03280">
    <property type="entry name" value="Lipase_chap"/>
    <property type="match status" value="1"/>
</dbReference>
<evidence type="ECO:0000256" key="6">
    <source>
        <dbReference type="ARBA" id="ARBA00022963"/>
    </source>
</evidence>
<keyword evidence="15" id="KW-1185">Reference proteome</keyword>
<evidence type="ECO:0000256" key="13">
    <source>
        <dbReference type="SAM" id="Phobius"/>
    </source>
</evidence>
<feature type="transmembrane region" description="Helical" evidence="13">
    <location>
        <begin position="21"/>
        <end position="40"/>
    </location>
</feature>
<dbReference type="EMBL" id="JAMKFE010000010">
    <property type="protein sequence ID" value="MCM5681184.1"/>
    <property type="molecule type" value="Genomic_DNA"/>
</dbReference>
<accession>A0ABT0YS87</accession>
<evidence type="ECO:0000256" key="2">
    <source>
        <dbReference type="ARBA" id="ARBA00010358"/>
    </source>
</evidence>
<comment type="subcellular location">
    <subcellularLocation>
        <location evidence="1">Cell inner membrane</location>
        <topology evidence="1">Single-pass membrane protein</topology>
        <orientation evidence="1">Periplasmic side</orientation>
    </subcellularLocation>
</comment>
<evidence type="ECO:0000256" key="10">
    <source>
        <dbReference type="ARBA" id="ARBA00023186"/>
    </source>
</evidence>
<comment type="similarity">
    <text evidence="2">Belongs to the lipase chaperone family.</text>
</comment>
<sequence length="343" mass="37631">MTSPIDISRAASHEPVGWVRLALAVGIGTVVVVTAVAWSVHREVLAPVGTEHARRAPAHVPSAAARLPDAHQVARDGIARLDASRLFELGYAGGLIVDQDTRAALELVLAEHAGTAGMEQLDAALRSNMPKEEAERVLRLVDSYRAYRAALQRELQGAPPPQDLQQMLALVDRASALRAQHFDAQTGDALFGMQEAHARHALARAGIESDTTLDAATRARRLRELDASLPPALQHELGLEQAQATRVAEEVEAMRQRGADASQIRAYRQRELGAEQAEALSHMEAQQAQWHQRYEAYAQQRRQIEAGAAGPVQRQAQLDALLRQHYAREEIDAARAYERARSR</sequence>
<protein>
    <recommendedName>
        <fullName evidence="11">Lipase helper protein</fullName>
    </recommendedName>
    <alternativeName>
        <fullName evidence="12">Lipase modulator</fullName>
    </alternativeName>
</protein>
<comment type="caution">
    <text evidence="14">The sequence shown here is derived from an EMBL/GenBank/DDBJ whole genome shotgun (WGS) entry which is preliminary data.</text>
</comment>
<evidence type="ECO:0000256" key="1">
    <source>
        <dbReference type="ARBA" id="ARBA00004383"/>
    </source>
</evidence>
<evidence type="ECO:0000256" key="8">
    <source>
        <dbReference type="ARBA" id="ARBA00023098"/>
    </source>
</evidence>
<keyword evidence="6" id="KW-0442">Lipid degradation</keyword>
<proteinExistence type="inferred from homology"/>
<keyword evidence="10" id="KW-0143">Chaperone</keyword>
<keyword evidence="4" id="KW-0997">Cell inner membrane</keyword>
<dbReference type="Proteomes" id="UP001165541">
    <property type="component" value="Unassembled WGS sequence"/>
</dbReference>
<dbReference type="RefSeq" id="WP_251779663.1">
    <property type="nucleotide sequence ID" value="NZ_JAMKFE010000010.1"/>
</dbReference>
<dbReference type="SUPFAM" id="SSF158855">
    <property type="entry name" value="Lipase chaperone-like"/>
    <property type="match status" value="1"/>
</dbReference>
<evidence type="ECO:0000256" key="11">
    <source>
        <dbReference type="ARBA" id="ARBA00030948"/>
    </source>
</evidence>
<evidence type="ECO:0000313" key="15">
    <source>
        <dbReference type="Proteomes" id="UP001165541"/>
    </source>
</evidence>
<keyword evidence="5 13" id="KW-0812">Transmembrane</keyword>
<reference evidence="14" key="1">
    <citation type="submission" date="2022-05" db="EMBL/GenBank/DDBJ databases">
        <title>Schlegelella sp. nov., isolated from mangrove soil.</title>
        <authorList>
            <person name="Liu Y."/>
            <person name="Ge X."/>
            <person name="Liu W."/>
        </authorList>
    </citation>
    <scope>NUCLEOTIDE SEQUENCE</scope>
    <source>
        <strain evidence="14">S2-27</strain>
    </source>
</reference>
<organism evidence="14 15">
    <name type="scientific">Caldimonas mangrovi</name>
    <dbReference type="NCBI Taxonomy" id="2944811"/>
    <lineage>
        <taxon>Bacteria</taxon>
        <taxon>Pseudomonadati</taxon>
        <taxon>Pseudomonadota</taxon>
        <taxon>Betaproteobacteria</taxon>
        <taxon>Burkholderiales</taxon>
        <taxon>Sphaerotilaceae</taxon>
        <taxon>Caldimonas</taxon>
    </lineage>
</organism>
<evidence type="ECO:0000256" key="12">
    <source>
        <dbReference type="ARBA" id="ARBA00031542"/>
    </source>
</evidence>
<evidence type="ECO:0000256" key="9">
    <source>
        <dbReference type="ARBA" id="ARBA00023136"/>
    </source>
</evidence>
<evidence type="ECO:0000256" key="4">
    <source>
        <dbReference type="ARBA" id="ARBA00022519"/>
    </source>
</evidence>
<evidence type="ECO:0000256" key="5">
    <source>
        <dbReference type="ARBA" id="ARBA00022692"/>
    </source>
</evidence>
<keyword evidence="8" id="KW-0443">Lipid metabolism</keyword>
<evidence type="ECO:0000256" key="3">
    <source>
        <dbReference type="ARBA" id="ARBA00022475"/>
    </source>
</evidence>
<evidence type="ECO:0000256" key="7">
    <source>
        <dbReference type="ARBA" id="ARBA00022989"/>
    </source>
</evidence>
<keyword evidence="9 13" id="KW-0472">Membrane</keyword>
<name>A0ABT0YS87_9BURK</name>
<gene>
    <name evidence="14" type="ORF">M8A51_16780</name>
</gene>
<dbReference type="InterPro" id="IPR004961">
    <property type="entry name" value="Lipase_chaperone"/>
</dbReference>
<keyword evidence="7 13" id="KW-1133">Transmembrane helix</keyword>
<keyword evidence="3" id="KW-1003">Cell membrane</keyword>